<feature type="region of interest" description="Disordered" evidence="1">
    <location>
        <begin position="72"/>
        <end position="93"/>
    </location>
</feature>
<dbReference type="EMBL" id="PGCI01000012">
    <property type="protein sequence ID" value="PLW50190.1"/>
    <property type="molecule type" value="Genomic_DNA"/>
</dbReference>
<feature type="compositionally biased region" description="Polar residues" evidence="1">
    <location>
        <begin position="1"/>
        <end position="25"/>
    </location>
</feature>
<evidence type="ECO:0000313" key="3">
    <source>
        <dbReference type="Proteomes" id="UP000235392"/>
    </source>
</evidence>
<protein>
    <submittedName>
        <fullName evidence="2">Uncharacterized protein</fullName>
    </submittedName>
</protein>
<feature type="compositionally biased region" description="Basic residues" evidence="1">
    <location>
        <begin position="178"/>
        <end position="194"/>
    </location>
</feature>
<evidence type="ECO:0000256" key="1">
    <source>
        <dbReference type="SAM" id="MobiDB-lite"/>
    </source>
</evidence>
<gene>
    <name evidence="2" type="ORF">PCASD_01855</name>
</gene>
<organism evidence="2 3">
    <name type="scientific">Puccinia coronata f. sp. avenae</name>
    <dbReference type="NCBI Taxonomy" id="200324"/>
    <lineage>
        <taxon>Eukaryota</taxon>
        <taxon>Fungi</taxon>
        <taxon>Dikarya</taxon>
        <taxon>Basidiomycota</taxon>
        <taxon>Pucciniomycotina</taxon>
        <taxon>Pucciniomycetes</taxon>
        <taxon>Pucciniales</taxon>
        <taxon>Pucciniaceae</taxon>
        <taxon>Puccinia</taxon>
    </lineage>
</organism>
<feature type="region of interest" description="Disordered" evidence="1">
    <location>
        <begin position="126"/>
        <end position="194"/>
    </location>
</feature>
<name>A0A2N5VJN8_9BASI</name>
<proteinExistence type="predicted"/>
<sequence length="194" mass="21803">MLPPKNFSQPVSSTNQQMAAIQNSPALEKQLATTGTNNSAASSTTPTLPAQFNSSECAKYLASRHTAVMEALGSSQTPTNEKPELYKPPGLNSHSGGWASPKYTSMANGSDFLGSIMAKIDQQMNHHPPHLHQHQPHQHQHHPHHPHHHHHHHQQQQQQHQQQPPHQHQHKPIPSSNHHPHHYPTHPQKQPHQH</sequence>
<evidence type="ECO:0000313" key="2">
    <source>
        <dbReference type="EMBL" id="PLW50190.1"/>
    </source>
</evidence>
<feature type="compositionally biased region" description="Low complexity" evidence="1">
    <location>
        <begin position="155"/>
        <end position="166"/>
    </location>
</feature>
<feature type="region of interest" description="Disordered" evidence="1">
    <location>
        <begin position="1"/>
        <end position="51"/>
    </location>
</feature>
<dbReference type="AlphaFoldDB" id="A0A2N5VJN8"/>
<dbReference type="Proteomes" id="UP000235392">
    <property type="component" value="Unassembled WGS sequence"/>
</dbReference>
<accession>A0A2N5VJN8</accession>
<feature type="compositionally biased region" description="Low complexity" evidence="1">
    <location>
        <begin position="31"/>
        <end position="50"/>
    </location>
</feature>
<reference evidence="2 3" key="1">
    <citation type="submission" date="2017-11" db="EMBL/GenBank/DDBJ databases">
        <title>De novo assembly and phasing of dikaryotic genomes from two isolates of Puccinia coronata f. sp. avenae, the causal agent of oat crown rust.</title>
        <authorList>
            <person name="Miller M.E."/>
            <person name="Zhang Y."/>
            <person name="Omidvar V."/>
            <person name="Sperschneider J."/>
            <person name="Schwessinger B."/>
            <person name="Raley C."/>
            <person name="Palmer J.M."/>
            <person name="Garnica D."/>
            <person name="Upadhyaya N."/>
            <person name="Rathjen J."/>
            <person name="Taylor J.M."/>
            <person name="Park R.F."/>
            <person name="Dodds P.N."/>
            <person name="Hirsch C.D."/>
            <person name="Kianian S.F."/>
            <person name="Figueroa M."/>
        </authorList>
    </citation>
    <scope>NUCLEOTIDE SEQUENCE [LARGE SCALE GENOMIC DNA]</scope>
    <source>
        <strain evidence="2">12SD80</strain>
    </source>
</reference>
<feature type="compositionally biased region" description="Basic residues" evidence="1">
    <location>
        <begin position="127"/>
        <end position="154"/>
    </location>
</feature>
<comment type="caution">
    <text evidence="2">The sequence shown here is derived from an EMBL/GenBank/DDBJ whole genome shotgun (WGS) entry which is preliminary data.</text>
</comment>